<protein>
    <submittedName>
        <fullName evidence="3">Myb- protein A</fullName>
    </submittedName>
</protein>
<dbReference type="Proteomes" id="UP001470230">
    <property type="component" value="Unassembled WGS sequence"/>
</dbReference>
<evidence type="ECO:0000313" key="3">
    <source>
        <dbReference type="EMBL" id="KAK8872023.1"/>
    </source>
</evidence>
<evidence type="ECO:0000259" key="2">
    <source>
        <dbReference type="PROSITE" id="PS51294"/>
    </source>
</evidence>
<dbReference type="Pfam" id="PF00249">
    <property type="entry name" value="Myb_DNA-binding"/>
    <property type="match status" value="2"/>
</dbReference>
<accession>A0ABR2J2A1</accession>
<dbReference type="InterPro" id="IPR050560">
    <property type="entry name" value="MYB_TF"/>
</dbReference>
<evidence type="ECO:0000259" key="1">
    <source>
        <dbReference type="PROSITE" id="PS50090"/>
    </source>
</evidence>
<name>A0ABR2J2A1_9EUKA</name>
<dbReference type="SUPFAM" id="SSF46689">
    <property type="entry name" value="Homeodomain-like"/>
    <property type="match status" value="1"/>
</dbReference>
<proteinExistence type="predicted"/>
<reference evidence="3 4" key="1">
    <citation type="submission" date="2024-04" db="EMBL/GenBank/DDBJ databases">
        <title>Tritrichomonas musculus Genome.</title>
        <authorList>
            <person name="Alves-Ferreira E."/>
            <person name="Grigg M."/>
            <person name="Lorenzi H."/>
            <person name="Galac M."/>
        </authorList>
    </citation>
    <scope>NUCLEOTIDE SEQUENCE [LARGE SCALE GENOMIC DNA]</scope>
    <source>
        <strain evidence="3 4">EAF2021</strain>
    </source>
</reference>
<dbReference type="PANTHER" id="PTHR45614">
    <property type="entry name" value="MYB PROTEIN-RELATED"/>
    <property type="match status" value="1"/>
</dbReference>
<dbReference type="PROSITE" id="PS50090">
    <property type="entry name" value="MYB_LIKE"/>
    <property type="match status" value="2"/>
</dbReference>
<feature type="domain" description="HTH myb-type" evidence="2">
    <location>
        <begin position="174"/>
        <end position="220"/>
    </location>
</feature>
<keyword evidence="4" id="KW-1185">Reference proteome</keyword>
<feature type="domain" description="Myb-like" evidence="1">
    <location>
        <begin position="119"/>
        <end position="165"/>
    </location>
</feature>
<dbReference type="InterPro" id="IPR017930">
    <property type="entry name" value="Myb_dom"/>
</dbReference>
<dbReference type="InterPro" id="IPR001005">
    <property type="entry name" value="SANT/Myb"/>
</dbReference>
<dbReference type="SMART" id="SM00717">
    <property type="entry name" value="SANT"/>
    <property type="match status" value="2"/>
</dbReference>
<organism evidence="3 4">
    <name type="scientific">Tritrichomonas musculus</name>
    <dbReference type="NCBI Taxonomy" id="1915356"/>
    <lineage>
        <taxon>Eukaryota</taxon>
        <taxon>Metamonada</taxon>
        <taxon>Parabasalia</taxon>
        <taxon>Tritrichomonadida</taxon>
        <taxon>Tritrichomonadidae</taxon>
        <taxon>Tritrichomonas</taxon>
    </lineage>
</organism>
<dbReference type="Gene3D" id="1.10.10.60">
    <property type="entry name" value="Homeodomain-like"/>
    <property type="match status" value="2"/>
</dbReference>
<evidence type="ECO:0000313" key="4">
    <source>
        <dbReference type="Proteomes" id="UP001470230"/>
    </source>
</evidence>
<sequence>MNQIDTSISYMSYTKENDFVNHNVNDHKRKDKKLTYPMGGQIFGLILPEANKQAPINVTLFDENRMNRSDEIMNNENSINSTFEIYPESKLNQFPSVPRYNDKTMMPMKSVAKTGTCTRSRWTKEEEDTLMDLVKKAGPRKWNQIAAVLKTKTAKQCRDHYANCLDPEIRNSLWTDEEERLLLTKYQEYGPHWSRIKKFLPGRTTSIIKNYVTMLIKKNERGLSNDLHYHNPTYQVSNVESEEASSSCISNPGSDTDDQNFTLNMTDEQSKYNNFTCLDINCLLNRPQSGLSVI</sequence>
<dbReference type="EMBL" id="JAPFFF010000013">
    <property type="protein sequence ID" value="KAK8872023.1"/>
    <property type="molecule type" value="Genomic_DNA"/>
</dbReference>
<comment type="caution">
    <text evidence="3">The sequence shown here is derived from an EMBL/GenBank/DDBJ whole genome shotgun (WGS) entry which is preliminary data.</text>
</comment>
<dbReference type="PANTHER" id="PTHR45614:SF69">
    <property type="entry name" value="CHROMOSOME UNDETERMINED SCAFFOLD_38, WHOLE GENOME SHOTGUN SEQUENCE"/>
    <property type="match status" value="1"/>
</dbReference>
<dbReference type="PROSITE" id="PS51294">
    <property type="entry name" value="HTH_MYB"/>
    <property type="match status" value="2"/>
</dbReference>
<dbReference type="CDD" id="cd00167">
    <property type="entry name" value="SANT"/>
    <property type="match status" value="2"/>
</dbReference>
<feature type="domain" description="Myb-like" evidence="1">
    <location>
        <begin position="166"/>
        <end position="216"/>
    </location>
</feature>
<gene>
    <name evidence="3" type="ORF">M9Y10_007779</name>
</gene>
<feature type="domain" description="HTH myb-type" evidence="2">
    <location>
        <begin position="114"/>
        <end position="169"/>
    </location>
</feature>
<dbReference type="InterPro" id="IPR009057">
    <property type="entry name" value="Homeodomain-like_sf"/>
</dbReference>